<name>A0A1U9MCI0_9HYPH</name>
<proteinExistence type="predicted"/>
<protein>
    <recommendedName>
        <fullName evidence="1">DUF2293 domain-containing protein</fullName>
    </recommendedName>
</protein>
<dbReference type="Pfam" id="PF10056">
    <property type="entry name" value="DUF2293"/>
    <property type="match status" value="1"/>
</dbReference>
<dbReference type="KEGG" id="bapa:BBC0178_015370"/>
<dbReference type="AlphaFoldDB" id="A0A1U9MCI0"/>
<dbReference type="EMBL" id="CP015820">
    <property type="protein sequence ID" value="AQT42996.1"/>
    <property type="molecule type" value="Genomic_DNA"/>
</dbReference>
<gene>
    <name evidence="2" type="ORF">BBC0178_015370</name>
</gene>
<dbReference type="InterPro" id="IPR017044">
    <property type="entry name" value="UCP036238"/>
</dbReference>
<evidence type="ECO:0000259" key="1">
    <source>
        <dbReference type="Pfam" id="PF10056"/>
    </source>
</evidence>
<organism evidence="2 3">
    <name type="scientific">Bartonella apihabitans</name>
    <dbReference type="NCBI Taxonomy" id="2750929"/>
    <lineage>
        <taxon>Bacteria</taxon>
        <taxon>Pseudomonadati</taxon>
        <taxon>Pseudomonadota</taxon>
        <taxon>Alphaproteobacteria</taxon>
        <taxon>Hyphomicrobiales</taxon>
        <taxon>Bartonellaceae</taxon>
        <taxon>Bartonella</taxon>
    </lineage>
</organism>
<dbReference type="InterPro" id="IPR018744">
    <property type="entry name" value="DUF2293"/>
</dbReference>
<accession>A0A1U9MCI0</accession>
<keyword evidence="3" id="KW-1185">Reference proteome</keyword>
<dbReference type="PIRSF" id="PIRSF036238">
    <property type="entry name" value="UCP036238"/>
    <property type="match status" value="1"/>
</dbReference>
<dbReference type="Proteomes" id="UP000189660">
    <property type="component" value="Chromosome"/>
</dbReference>
<evidence type="ECO:0000313" key="3">
    <source>
        <dbReference type="Proteomes" id="UP000189660"/>
    </source>
</evidence>
<evidence type="ECO:0000313" key="2">
    <source>
        <dbReference type="EMBL" id="AQT42996.1"/>
    </source>
</evidence>
<feature type="domain" description="DUF2293" evidence="1">
    <location>
        <begin position="13"/>
        <end position="90"/>
    </location>
</feature>
<sequence length="101" mass="11748">MTTKRQRAVLKELTLLVPQAPYADSEPIRSAALSAHLRHLPPSIAVWLSIVAYIRHTYTDYDKLRDDGYDKDSARFFVIDDINEKLTEWRATRFVDVDEKL</sequence>
<reference evidence="2 3" key="1">
    <citation type="submission" date="2016-11" db="EMBL/GenBank/DDBJ databases">
        <title>Comparative genomics of Bartonella apis.</title>
        <authorList>
            <person name="Engel P."/>
        </authorList>
    </citation>
    <scope>NUCLEOTIDE SEQUENCE [LARGE SCALE GENOMIC DNA]</scope>
    <source>
        <strain evidence="2 3">BBC0178</strain>
    </source>
</reference>